<dbReference type="PROSITE" id="PS01303">
    <property type="entry name" value="BCCT"/>
    <property type="match status" value="1"/>
</dbReference>
<gene>
    <name evidence="11" type="ORF">FB380_003444</name>
    <name evidence="10" type="ORF">GCM10011589_38430</name>
</gene>
<feature type="region of interest" description="Disordered" evidence="8">
    <location>
        <begin position="555"/>
        <end position="577"/>
    </location>
</feature>
<keyword evidence="7 9" id="KW-0472">Membrane</keyword>
<comment type="similarity">
    <text evidence="2">Belongs to the BCCT transporter (TC 2.A.15) family.</text>
</comment>
<dbReference type="InterPro" id="IPR018093">
    <property type="entry name" value="BCCT_CS"/>
</dbReference>
<keyword evidence="3" id="KW-0813">Transport</keyword>
<evidence type="ECO:0000256" key="4">
    <source>
        <dbReference type="ARBA" id="ARBA00022475"/>
    </source>
</evidence>
<dbReference type="GO" id="GO:0022857">
    <property type="term" value="F:transmembrane transporter activity"/>
    <property type="evidence" value="ECO:0007669"/>
    <property type="project" value="InterPro"/>
</dbReference>
<feature type="transmembrane region" description="Helical" evidence="9">
    <location>
        <begin position="178"/>
        <end position="196"/>
    </location>
</feature>
<evidence type="ECO:0000256" key="5">
    <source>
        <dbReference type="ARBA" id="ARBA00022692"/>
    </source>
</evidence>
<feature type="transmembrane region" description="Helical" evidence="9">
    <location>
        <begin position="475"/>
        <end position="497"/>
    </location>
</feature>
<reference evidence="10" key="1">
    <citation type="journal article" date="2014" name="Int. J. Syst. Evol. Microbiol.">
        <title>Complete genome of a new Firmicutes species belonging to the dominant human colonic microbiota ('Ruminococcus bicirculans') reveals two chromosomes and a selective capacity to utilize plant glucans.</title>
        <authorList>
            <consortium name="NISC Comparative Sequencing Program"/>
            <person name="Wegmann U."/>
            <person name="Louis P."/>
            <person name="Goesmann A."/>
            <person name="Henrissat B."/>
            <person name="Duncan S.H."/>
            <person name="Flint H.J."/>
        </authorList>
    </citation>
    <scope>NUCLEOTIDE SEQUENCE</scope>
    <source>
        <strain evidence="10">CGMCC 4.5581</strain>
    </source>
</reference>
<reference evidence="10" key="4">
    <citation type="submission" date="2024-05" db="EMBL/GenBank/DDBJ databases">
        <authorList>
            <person name="Sun Q."/>
            <person name="Zhou Y."/>
        </authorList>
    </citation>
    <scope>NUCLEOTIDE SEQUENCE</scope>
    <source>
        <strain evidence="10">CGMCC 4.5581</strain>
    </source>
</reference>
<feature type="transmembrane region" description="Helical" evidence="9">
    <location>
        <begin position="82"/>
        <end position="102"/>
    </location>
</feature>
<evidence type="ECO:0000313" key="11">
    <source>
        <dbReference type="EMBL" id="NIH68956.1"/>
    </source>
</evidence>
<dbReference type="AlphaFoldDB" id="A0A846LMY8"/>
<feature type="compositionally biased region" description="Low complexity" evidence="8">
    <location>
        <begin position="7"/>
        <end position="34"/>
    </location>
</feature>
<keyword evidence="13" id="KW-1185">Reference proteome</keyword>
<evidence type="ECO:0000256" key="9">
    <source>
        <dbReference type="SAM" id="Phobius"/>
    </source>
</evidence>
<feature type="transmembrane region" description="Helical" evidence="9">
    <location>
        <begin position="432"/>
        <end position="454"/>
    </location>
</feature>
<keyword evidence="4" id="KW-1003">Cell membrane</keyword>
<feature type="transmembrane region" description="Helical" evidence="9">
    <location>
        <begin position="261"/>
        <end position="282"/>
    </location>
</feature>
<name>A0A846LMY8_9ACTN</name>
<feature type="region of interest" description="Disordered" evidence="8">
    <location>
        <begin position="1"/>
        <end position="40"/>
    </location>
</feature>
<keyword evidence="6 9" id="KW-1133">Transmembrane helix</keyword>
<reference evidence="11 12" key="3">
    <citation type="submission" date="2020-02" db="EMBL/GenBank/DDBJ databases">
        <title>Sequencing the genomes of 1000 actinobacteria strains.</title>
        <authorList>
            <person name="Klenk H.-P."/>
        </authorList>
    </citation>
    <scope>NUCLEOTIDE SEQUENCE [LARGE SCALE GENOMIC DNA]</scope>
    <source>
        <strain evidence="11 12">DSM 45201</strain>
    </source>
</reference>
<organism evidence="11 12">
    <name type="scientific">Modestobacter marinus</name>
    <dbReference type="NCBI Taxonomy" id="477641"/>
    <lineage>
        <taxon>Bacteria</taxon>
        <taxon>Bacillati</taxon>
        <taxon>Actinomycetota</taxon>
        <taxon>Actinomycetes</taxon>
        <taxon>Geodermatophilales</taxon>
        <taxon>Geodermatophilaceae</taxon>
        <taxon>Modestobacter</taxon>
    </lineage>
</organism>
<feature type="transmembrane region" description="Helical" evidence="9">
    <location>
        <begin position="222"/>
        <end position="241"/>
    </location>
</feature>
<dbReference type="GO" id="GO:0005886">
    <property type="term" value="C:plasma membrane"/>
    <property type="evidence" value="ECO:0007669"/>
    <property type="project" value="UniProtKB-SubCell"/>
</dbReference>
<feature type="transmembrane region" description="Helical" evidence="9">
    <location>
        <begin position="378"/>
        <end position="396"/>
    </location>
</feature>
<feature type="transmembrane region" description="Helical" evidence="9">
    <location>
        <begin position="503"/>
        <end position="523"/>
    </location>
</feature>
<dbReference type="InterPro" id="IPR000060">
    <property type="entry name" value="BCCT_transptr"/>
</dbReference>
<evidence type="ECO:0000313" key="13">
    <source>
        <dbReference type="Proteomes" id="UP000648663"/>
    </source>
</evidence>
<protein>
    <submittedName>
        <fullName evidence="10">BCCT family transporter</fullName>
    </submittedName>
    <submittedName>
        <fullName evidence="11">Choline/carnitine/betaine transport</fullName>
    </submittedName>
</protein>
<dbReference type="Proteomes" id="UP000648663">
    <property type="component" value="Unassembled WGS sequence"/>
</dbReference>
<feature type="transmembrane region" description="Helical" evidence="9">
    <location>
        <begin position="294"/>
        <end position="314"/>
    </location>
</feature>
<dbReference type="EMBL" id="BMMI01000007">
    <property type="protein sequence ID" value="GGL78658.1"/>
    <property type="molecule type" value="Genomic_DNA"/>
</dbReference>
<comment type="caution">
    <text evidence="11">The sequence shown here is derived from an EMBL/GenBank/DDBJ whole genome shotgun (WGS) entry which is preliminary data.</text>
</comment>
<evidence type="ECO:0000256" key="8">
    <source>
        <dbReference type="SAM" id="MobiDB-lite"/>
    </source>
</evidence>
<evidence type="ECO:0000313" key="12">
    <source>
        <dbReference type="Proteomes" id="UP000552836"/>
    </source>
</evidence>
<feature type="transmembrane region" description="Helical" evidence="9">
    <location>
        <begin position="123"/>
        <end position="143"/>
    </location>
</feature>
<dbReference type="EMBL" id="JAAMPA010000002">
    <property type="protein sequence ID" value="NIH68956.1"/>
    <property type="molecule type" value="Genomic_DNA"/>
</dbReference>
<comment type="subcellular location">
    <subcellularLocation>
        <location evidence="1">Cell membrane</location>
        <topology evidence="1">Multi-pass membrane protein</topology>
    </subcellularLocation>
</comment>
<dbReference type="PANTHER" id="PTHR30047">
    <property type="entry name" value="HIGH-AFFINITY CHOLINE TRANSPORT PROTEIN-RELATED"/>
    <property type="match status" value="1"/>
</dbReference>
<dbReference type="Pfam" id="PF02028">
    <property type="entry name" value="BCCT"/>
    <property type="match status" value="1"/>
</dbReference>
<evidence type="ECO:0000256" key="2">
    <source>
        <dbReference type="ARBA" id="ARBA00005658"/>
    </source>
</evidence>
<proteinExistence type="inferred from homology"/>
<feature type="transmembrane region" description="Helical" evidence="9">
    <location>
        <begin position="44"/>
        <end position="62"/>
    </location>
</feature>
<evidence type="ECO:0000313" key="10">
    <source>
        <dbReference type="EMBL" id="GGL78658.1"/>
    </source>
</evidence>
<dbReference type="Proteomes" id="UP000552836">
    <property type="component" value="Unassembled WGS sequence"/>
</dbReference>
<dbReference type="PANTHER" id="PTHR30047:SF7">
    <property type="entry name" value="HIGH-AFFINITY CHOLINE TRANSPORT PROTEIN"/>
    <property type="match status" value="1"/>
</dbReference>
<evidence type="ECO:0000256" key="7">
    <source>
        <dbReference type="ARBA" id="ARBA00023136"/>
    </source>
</evidence>
<evidence type="ECO:0000256" key="1">
    <source>
        <dbReference type="ARBA" id="ARBA00004651"/>
    </source>
</evidence>
<keyword evidence="5 9" id="KW-0812">Transmembrane</keyword>
<accession>A0A846LMY8</accession>
<dbReference type="RefSeq" id="WP_166756564.1">
    <property type="nucleotide sequence ID" value="NZ_BAABJU010000003.1"/>
</dbReference>
<evidence type="ECO:0000256" key="3">
    <source>
        <dbReference type="ARBA" id="ARBA00022448"/>
    </source>
</evidence>
<dbReference type="NCBIfam" id="TIGR00842">
    <property type="entry name" value="bcct"/>
    <property type="match status" value="1"/>
</dbReference>
<reference evidence="13" key="2">
    <citation type="journal article" date="2019" name="Int. J. Syst. Evol. Microbiol.">
        <title>The Global Catalogue of Microorganisms (GCM) 10K type strain sequencing project: providing services to taxonomists for standard genome sequencing and annotation.</title>
        <authorList>
            <consortium name="The Broad Institute Genomics Platform"/>
            <consortium name="The Broad Institute Genome Sequencing Center for Infectious Disease"/>
            <person name="Wu L."/>
            <person name="Ma J."/>
        </authorList>
    </citation>
    <scope>NUCLEOTIDE SEQUENCE [LARGE SCALE GENOMIC DNA]</scope>
    <source>
        <strain evidence="13">CGMCC 4.5581</strain>
    </source>
</reference>
<evidence type="ECO:0000256" key="6">
    <source>
        <dbReference type="ARBA" id="ARBA00022989"/>
    </source>
</evidence>
<sequence>MEHPGPERVSPSSSPSAGSTAGPPAGAASTAAREPTPPPQTDRVVFGVSLALVVAFALWGVLASDSLSNAVGTAFGTVITNAGWVFVVTSSGFVALAGFLALSRYGRIRLGKDDERPEFSTGSWISMLFAAGMGIGLLFWGVAEPLSHLAAAPLGLEEGGTPEAARLGLQYTVFHWGLHPWAMYAVMAMALAYGVFRKGRPSLVSSAVVPLVSEHRTGVRRAVDILAIFTTVFGAATSLGLGALQVNSGLATNYGVPRNNGVAVAIIAGLALLYVLSAVSGVHKGIKLISNTNVVLAALLVAFVFVLGPTTHVFNTITDATGDYLTALPGMSLASGAWGGQEWLAGWTLFYWAWWMSWTPFVGTFIARISRGRTIRQFVTFVMIIPTMVSIVWFGVLGGTATHLELTGQAELSQALVDDGTEGALFALLGEFPVVTLTVLLVMVLITLFFVSSADSASMVLGMLSQRGTTSPGRAVVILWGVCIAAVASALTLAGGLEVIQSATILVATPFVVVLIAICVNLVRELRQEPYTSTLDPQVRRAVVAHLHDMPHVNGARPTSPGVPVVADPGRETAGQQ</sequence>
<feature type="transmembrane region" description="Helical" evidence="9">
    <location>
        <begin position="349"/>
        <end position="366"/>
    </location>
</feature>